<dbReference type="InterPro" id="IPR006311">
    <property type="entry name" value="TAT_signal"/>
</dbReference>
<dbReference type="InterPro" id="IPR016087">
    <property type="entry name" value="Chalcone_isomerase"/>
</dbReference>
<dbReference type="Proteomes" id="UP000193427">
    <property type="component" value="Chromosome"/>
</dbReference>
<dbReference type="OrthoDB" id="8527419at2"/>
<accession>A0A1W6LG37</accession>
<keyword evidence="2" id="KW-1185">Reference proteome</keyword>
<dbReference type="EMBL" id="CP015118">
    <property type="protein sequence ID" value="ARN23183.1"/>
    <property type="molecule type" value="Genomic_DNA"/>
</dbReference>
<sequence>MVTRRALLIAIAAAAGGATAQPRVPDEVAAELPGARLQGSGRMRHFGFLVCDARLWTRPGFDAAGFQRQPLALELQYARALSGVGIAEASLDQMRHVGDVPAAKADGWLAEMSAAFPDVVKGDRITGVLRPRESARFFVNGTFRREIGDPDFADRFFGIWLSPRTSAPSLRRDLIGAST</sequence>
<dbReference type="RefSeq" id="WP_085753499.1">
    <property type="nucleotide sequence ID" value="NZ_BSPR01000017.1"/>
</dbReference>
<dbReference type="AlphaFoldDB" id="A0A1W6LG37"/>
<evidence type="ECO:0000313" key="1">
    <source>
        <dbReference type="EMBL" id="ARN23183.1"/>
    </source>
</evidence>
<dbReference type="STRING" id="946333.A4W93_26585"/>
<dbReference type="Pfam" id="PF16036">
    <property type="entry name" value="Chalcone_3"/>
    <property type="match status" value="1"/>
</dbReference>
<name>A0A1W6LG37_9BURK</name>
<organism evidence="1 2">
    <name type="scientific">Piscinibacter gummiphilus</name>
    <dbReference type="NCBI Taxonomy" id="946333"/>
    <lineage>
        <taxon>Bacteria</taxon>
        <taxon>Pseudomonadati</taxon>
        <taxon>Pseudomonadota</taxon>
        <taxon>Betaproteobacteria</taxon>
        <taxon>Burkholderiales</taxon>
        <taxon>Sphaerotilaceae</taxon>
        <taxon>Piscinibacter</taxon>
    </lineage>
</organism>
<reference evidence="1 2" key="1">
    <citation type="submission" date="2016-04" db="EMBL/GenBank/DDBJ databases">
        <title>Complete genome sequence of natural rubber-degrading, novel Gram-negative bacterium, Rhizobacter gummiphilus strain NS21.</title>
        <authorList>
            <person name="Tabata M."/>
            <person name="Kasai D."/>
            <person name="Fukuda M."/>
        </authorList>
    </citation>
    <scope>NUCLEOTIDE SEQUENCE [LARGE SCALE GENOMIC DNA]</scope>
    <source>
        <strain evidence="1 2">NS21</strain>
    </source>
</reference>
<dbReference type="PROSITE" id="PS51318">
    <property type="entry name" value="TAT"/>
    <property type="match status" value="1"/>
</dbReference>
<protein>
    <submittedName>
        <fullName evidence="1">Uncharacterized protein</fullName>
    </submittedName>
</protein>
<dbReference type="KEGG" id="rgu:A4W93_26585"/>
<evidence type="ECO:0000313" key="2">
    <source>
        <dbReference type="Proteomes" id="UP000193427"/>
    </source>
</evidence>
<proteinExistence type="predicted"/>
<gene>
    <name evidence="1" type="ORF">A4W93_26585</name>
</gene>